<dbReference type="RefSeq" id="WP_047239436.1">
    <property type="nucleotide sequence ID" value="NZ_CP011541.1"/>
</dbReference>
<dbReference type="InterPro" id="IPR023214">
    <property type="entry name" value="HAD_sf"/>
</dbReference>
<dbReference type="Pfam" id="PF12710">
    <property type="entry name" value="HAD"/>
    <property type="match status" value="1"/>
</dbReference>
<dbReference type="Proteomes" id="UP000035368">
    <property type="component" value="Chromosome"/>
</dbReference>
<evidence type="ECO:0000256" key="3">
    <source>
        <dbReference type="ARBA" id="ARBA00022801"/>
    </source>
</evidence>
<evidence type="ECO:0000256" key="1">
    <source>
        <dbReference type="ARBA" id="ARBA00009184"/>
    </source>
</evidence>
<dbReference type="PANTHER" id="PTHR43344:SF13">
    <property type="entry name" value="PHOSPHATASE RV3661-RELATED"/>
    <property type="match status" value="1"/>
</dbReference>
<keyword evidence="5" id="KW-0472">Membrane</keyword>
<dbReference type="STRING" id="1050174.CEPID_01420"/>
<keyword evidence="4" id="KW-0460">Magnesium</keyword>
<evidence type="ECO:0000313" key="6">
    <source>
        <dbReference type="EMBL" id="AKK02170.1"/>
    </source>
</evidence>
<organism evidence="6 7">
    <name type="scientific">Corynebacterium epidermidicanis</name>
    <dbReference type="NCBI Taxonomy" id="1050174"/>
    <lineage>
        <taxon>Bacteria</taxon>
        <taxon>Bacillati</taxon>
        <taxon>Actinomycetota</taxon>
        <taxon>Actinomycetes</taxon>
        <taxon>Mycobacteriales</taxon>
        <taxon>Corynebacteriaceae</taxon>
        <taxon>Corynebacterium</taxon>
    </lineage>
</organism>
<evidence type="ECO:0000256" key="4">
    <source>
        <dbReference type="ARBA" id="ARBA00022842"/>
    </source>
</evidence>
<dbReference type="GO" id="GO:0046872">
    <property type="term" value="F:metal ion binding"/>
    <property type="evidence" value="ECO:0007669"/>
    <property type="project" value="UniProtKB-KW"/>
</dbReference>
<dbReference type="InterPro" id="IPR036412">
    <property type="entry name" value="HAD-like_sf"/>
</dbReference>
<dbReference type="FunFam" id="3.40.50.1000:FF:000025">
    <property type="entry name" value="HAD hydrolase, family IB"/>
    <property type="match status" value="1"/>
</dbReference>
<dbReference type="InterPro" id="IPR006385">
    <property type="entry name" value="HAD_hydro_SerB1"/>
</dbReference>
<dbReference type="CDD" id="cd02612">
    <property type="entry name" value="HAD_PGPPase"/>
    <property type="match status" value="1"/>
</dbReference>
<dbReference type="OrthoDB" id="25607at2"/>
<dbReference type="NCBIfam" id="TIGR01488">
    <property type="entry name" value="HAD-SF-IB"/>
    <property type="match status" value="1"/>
</dbReference>
<accession>A0A0G3GNQ2</accession>
<reference evidence="6 7" key="1">
    <citation type="submission" date="2015-05" db="EMBL/GenBank/DDBJ databases">
        <title>Complete genome sequence of Corynebacterium epidermidicanis DSM 45586, isolated from the skin of a dog suffering from pruritus.</title>
        <authorList>
            <person name="Ruckert C."/>
            <person name="Albersmeier A."/>
            <person name="Winkler A."/>
            <person name="Tauch A."/>
        </authorList>
    </citation>
    <scope>NUCLEOTIDE SEQUENCE [LARGE SCALE GENOMIC DNA]</scope>
    <source>
        <strain evidence="6 7">DSM 45586</strain>
    </source>
</reference>
<keyword evidence="2" id="KW-0479">Metal-binding</keyword>
<dbReference type="NCBIfam" id="TIGR01490">
    <property type="entry name" value="HAD-SF-IB-hyp1"/>
    <property type="match status" value="1"/>
</dbReference>
<dbReference type="InterPro" id="IPR050582">
    <property type="entry name" value="HAD-like_SerB"/>
</dbReference>
<comment type="similarity">
    <text evidence="1">Belongs to the HAD-like hydrolase superfamily. SerB family.</text>
</comment>
<dbReference type="AlphaFoldDB" id="A0A0G3GNQ2"/>
<dbReference type="GO" id="GO:0016787">
    <property type="term" value="F:hydrolase activity"/>
    <property type="evidence" value="ECO:0007669"/>
    <property type="project" value="UniProtKB-KW"/>
</dbReference>
<keyword evidence="5" id="KW-1133">Transmembrane helix</keyword>
<gene>
    <name evidence="6" type="ORF">CEPID_01420</name>
</gene>
<dbReference type="Gene3D" id="1.20.1440.100">
    <property type="entry name" value="SG protein - dephosphorylation function"/>
    <property type="match status" value="1"/>
</dbReference>
<name>A0A0G3GNQ2_9CORY</name>
<keyword evidence="5" id="KW-0812">Transmembrane</keyword>
<dbReference type="PANTHER" id="PTHR43344">
    <property type="entry name" value="PHOSPHOSERINE PHOSPHATASE"/>
    <property type="match status" value="1"/>
</dbReference>
<sequence length="275" mass="30005">MHQTPAQLPQLPKVAAFFDLDKTVVAKNSAFAVGREFINNGLISPVAALQLTLAQATYMIAGHTNEQMDSTRDQLTKMVTGWEVATVREIAEQTLKTVISPSIYTEAQELIRFHQNLGHDVIIISASVTELVAPIARELGVHHVVASELATKDGVYTGEVLFYAKGPAKAAEIRRLAEEFGYDLDRSFAYSDSATDIPMLEQVGNAVAVNPDRALRRHATIHGWEITTFKNPQPLFNIPTSREVGIGASAVAGAAALAAGGFWLFKNYRFKPTEQ</sequence>
<keyword evidence="3 6" id="KW-0378">Hydrolase</keyword>
<dbReference type="EC" id="3.1.3.3" evidence="6"/>
<dbReference type="Gene3D" id="3.40.50.1000">
    <property type="entry name" value="HAD superfamily/HAD-like"/>
    <property type="match status" value="1"/>
</dbReference>
<dbReference type="EMBL" id="CP011541">
    <property type="protein sequence ID" value="AKK02170.1"/>
    <property type="molecule type" value="Genomic_DNA"/>
</dbReference>
<protein>
    <submittedName>
        <fullName evidence="6">HAD-superfamily subfamily IB hydrolase, TIGR01490</fullName>
        <ecNumber evidence="6">3.1.3.3</ecNumber>
    </submittedName>
</protein>
<evidence type="ECO:0000256" key="5">
    <source>
        <dbReference type="SAM" id="Phobius"/>
    </source>
</evidence>
<dbReference type="PATRIC" id="fig|1050174.4.peg.289"/>
<evidence type="ECO:0000313" key="7">
    <source>
        <dbReference type="Proteomes" id="UP000035368"/>
    </source>
</evidence>
<dbReference type="SUPFAM" id="SSF56784">
    <property type="entry name" value="HAD-like"/>
    <property type="match status" value="1"/>
</dbReference>
<dbReference type="KEGG" id="cei:CEPID_01420"/>
<proteinExistence type="inferred from homology"/>
<evidence type="ECO:0000256" key="2">
    <source>
        <dbReference type="ARBA" id="ARBA00022723"/>
    </source>
</evidence>
<keyword evidence="7" id="KW-1185">Reference proteome</keyword>
<feature type="transmembrane region" description="Helical" evidence="5">
    <location>
        <begin position="244"/>
        <end position="265"/>
    </location>
</feature>